<dbReference type="eggNOG" id="COG1010">
    <property type="taxonomic scope" value="Bacteria"/>
</dbReference>
<keyword evidence="4 9" id="KW-0808">Transferase</keyword>
<evidence type="ECO:0000256" key="5">
    <source>
        <dbReference type="ARBA" id="ARBA00022691"/>
    </source>
</evidence>
<evidence type="ECO:0000256" key="2">
    <source>
        <dbReference type="ARBA" id="ARBA00022573"/>
    </source>
</evidence>
<dbReference type="Gene3D" id="3.30.950.10">
    <property type="entry name" value="Methyltransferase, Cobalt-precorrin-4 Transmethylase, Domain 2"/>
    <property type="match status" value="1"/>
</dbReference>
<dbReference type="eggNOG" id="COG2073">
    <property type="taxonomic scope" value="Bacteria"/>
</dbReference>
<dbReference type="InterPro" id="IPR002750">
    <property type="entry name" value="CobE/GbiG_C"/>
</dbReference>
<keyword evidence="10" id="KW-1185">Reference proteome</keyword>
<feature type="domain" description="Cobalamin synthesis G N-terminal" evidence="8">
    <location>
        <begin position="74"/>
        <end position="151"/>
    </location>
</feature>
<dbReference type="UniPathway" id="UPA00148"/>
<dbReference type="OrthoDB" id="9772960at2"/>
<dbReference type="GO" id="GO:0030789">
    <property type="term" value="F:precorrin-3B C17-methyltransferase activity"/>
    <property type="evidence" value="ECO:0007669"/>
    <property type="project" value="UniProtKB-EC"/>
</dbReference>
<feature type="domain" description="Tetrapyrrole methylase" evidence="6">
    <location>
        <begin position="380"/>
        <end position="588"/>
    </location>
</feature>
<dbReference type="Pfam" id="PF01890">
    <property type="entry name" value="CbiG_C"/>
    <property type="match status" value="1"/>
</dbReference>
<dbReference type="InterPro" id="IPR021744">
    <property type="entry name" value="CbiG_N"/>
</dbReference>
<dbReference type="CDD" id="cd11646">
    <property type="entry name" value="Precorrin_3B_C17_MT"/>
    <property type="match status" value="1"/>
</dbReference>
<accession>A9BCK7</accession>
<keyword evidence="5" id="KW-0949">S-adenosyl-L-methionine</keyword>
<name>A9BCK7_PROM4</name>
<keyword evidence="2" id="KW-0169">Cobalamin biosynthesis</keyword>
<gene>
    <name evidence="9" type="primary">cobJ</name>
    <name evidence="9" type="ordered locus">P9211_16381</name>
</gene>
<feature type="domain" description="CobE/GbiG C-terminal" evidence="7">
    <location>
        <begin position="244"/>
        <end position="367"/>
    </location>
</feature>
<dbReference type="Gene3D" id="3.30.420.180">
    <property type="entry name" value="CobE/GbiG C-terminal domain"/>
    <property type="match status" value="1"/>
</dbReference>
<dbReference type="AlphaFoldDB" id="A9BCK7"/>
<dbReference type="PANTHER" id="PTHR47036">
    <property type="entry name" value="COBALT-FACTOR III C(17)-METHYLTRANSFERASE-RELATED"/>
    <property type="match status" value="1"/>
</dbReference>
<dbReference type="Pfam" id="PF11760">
    <property type="entry name" value="CbiG_N"/>
    <property type="match status" value="1"/>
</dbReference>
<evidence type="ECO:0000259" key="6">
    <source>
        <dbReference type="Pfam" id="PF00590"/>
    </source>
</evidence>
<dbReference type="Gene3D" id="3.40.50.11220">
    <property type="match status" value="1"/>
</dbReference>
<dbReference type="InterPro" id="IPR035996">
    <property type="entry name" value="4pyrrol_Methylase_sf"/>
</dbReference>
<dbReference type="GO" id="GO:0032259">
    <property type="term" value="P:methylation"/>
    <property type="evidence" value="ECO:0007669"/>
    <property type="project" value="UniProtKB-KW"/>
</dbReference>
<dbReference type="GO" id="GO:0009236">
    <property type="term" value="P:cobalamin biosynthetic process"/>
    <property type="evidence" value="ECO:0007669"/>
    <property type="project" value="UniProtKB-UniPathway"/>
</dbReference>
<evidence type="ECO:0000313" key="10">
    <source>
        <dbReference type="Proteomes" id="UP000000788"/>
    </source>
</evidence>
<dbReference type="SUPFAM" id="SSF53790">
    <property type="entry name" value="Tetrapyrrole methylase"/>
    <property type="match status" value="1"/>
</dbReference>
<keyword evidence="3 9" id="KW-0489">Methyltransferase</keyword>
<dbReference type="SUPFAM" id="SSF159672">
    <property type="entry name" value="CbiG N-terminal domain-like"/>
    <property type="match status" value="1"/>
</dbReference>
<dbReference type="Gene3D" id="3.40.1010.10">
    <property type="entry name" value="Cobalt-precorrin-4 Transmethylase, Domain 1"/>
    <property type="match status" value="1"/>
</dbReference>
<comment type="pathway">
    <text evidence="1">Cofactor biosynthesis; adenosylcobalamin biosynthesis.</text>
</comment>
<dbReference type="KEGG" id="pmj:P9211_16381"/>
<dbReference type="Proteomes" id="UP000000788">
    <property type="component" value="Chromosome"/>
</dbReference>
<dbReference type="InterPro" id="IPR038029">
    <property type="entry name" value="GbiG_N_sf"/>
</dbReference>
<dbReference type="Pfam" id="PF00590">
    <property type="entry name" value="TP_methylase"/>
    <property type="match status" value="1"/>
</dbReference>
<dbReference type="EC" id="2.1.1.131" evidence="9"/>
<protein>
    <submittedName>
        <fullName evidence="9">Bifunctional cbiH protein and precorrin-3B C18-methyltransferace</fullName>
        <ecNumber evidence="9">2.1.1.131</ecNumber>
    </submittedName>
</protein>
<proteinExistence type="predicted"/>
<evidence type="ECO:0000256" key="3">
    <source>
        <dbReference type="ARBA" id="ARBA00022603"/>
    </source>
</evidence>
<evidence type="ECO:0000256" key="4">
    <source>
        <dbReference type="ARBA" id="ARBA00022679"/>
    </source>
</evidence>
<dbReference type="STRING" id="93059.P9211_16381"/>
<evidence type="ECO:0000259" key="7">
    <source>
        <dbReference type="Pfam" id="PF01890"/>
    </source>
</evidence>
<evidence type="ECO:0000259" key="8">
    <source>
        <dbReference type="Pfam" id="PF11760"/>
    </source>
</evidence>
<evidence type="ECO:0000256" key="1">
    <source>
        <dbReference type="ARBA" id="ARBA00004953"/>
    </source>
</evidence>
<sequence length="620" mass="68059">MNLRLIKISINTLEIIFFSKSAKRIALGLSGSSWELLQRLLYRKHADHLALPPGAASTIKNPPKELWIDSPTEIFKENWGPESTFLVVGAVGAVIRIIAPLLTTKTDDPAVLVMDSRAENIIPLIGGHKAGAEELAFHLSEEFGGNIVLTGFSSMNEMLPIDSFGTAWGWKRNGDLKKWNELMIQQSKSLPIKFFQQAGSTLWQSSKGAFNSLFAKGKLTNQECLSFEISSDLTEKCSWHPPVLWVGIGCERNTSLSLLEKALQDSLRKAGLAKSSIAGFASIEIKSDEPALTSLISKEALPVRFYSAQELSEVEVPNPSAFVQSEVGTSSVAEAASILSAGKGAKLKLEKQIFQSKENGAATIAIAESVEPFAPDRGEIHLVGSGPGELSFLTQDARFALSRSAVWVGYKRYLDLLEPFRRHDQVRMDGSLTRERDRCQEALKLAVQGVRVALISSGDSGIYGMAGLALELWLELPQKSRPRFEVHPGITALQFAAAKAGAPLMHDFCAISLSDCLTSWEKIEERLIAAAKGDFVIALYNPRSKDRFWQLGKALEIFLQYLPANTPILLARQLGRSEETIATYLLGDFPIEKVDMLSVVLVGNSSTYVQDGYWLTPRGY</sequence>
<dbReference type="HOGENOM" id="CLU_009721_2_1_3"/>
<dbReference type="PANTHER" id="PTHR47036:SF1">
    <property type="entry name" value="COBALT-FACTOR III C(17)-METHYLTRANSFERASE-RELATED"/>
    <property type="match status" value="1"/>
</dbReference>
<dbReference type="NCBIfam" id="TIGR01466">
    <property type="entry name" value="cobJ_cbiH"/>
    <property type="match status" value="1"/>
</dbReference>
<dbReference type="EMBL" id="CP000878">
    <property type="protein sequence ID" value="ABX09569.1"/>
    <property type="molecule type" value="Genomic_DNA"/>
</dbReference>
<dbReference type="InterPro" id="IPR000878">
    <property type="entry name" value="4pyrrol_Mease"/>
</dbReference>
<dbReference type="InterPro" id="IPR014777">
    <property type="entry name" value="4pyrrole_Mease_sub1"/>
</dbReference>
<dbReference type="RefSeq" id="WP_012196190.1">
    <property type="nucleotide sequence ID" value="NC_009976.1"/>
</dbReference>
<dbReference type="InterPro" id="IPR036518">
    <property type="entry name" value="CobE/GbiG_C_sf"/>
</dbReference>
<dbReference type="InterPro" id="IPR051810">
    <property type="entry name" value="Precorrin_MeTrfase"/>
</dbReference>
<reference evidence="9 10" key="1">
    <citation type="journal article" date="2007" name="PLoS Genet.">
        <title>Patterns and implications of gene gain and loss in the evolution of Prochlorococcus.</title>
        <authorList>
            <person name="Kettler G.C."/>
            <person name="Martiny A.C."/>
            <person name="Huang K."/>
            <person name="Zucker J."/>
            <person name="Coleman M.L."/>
            <person name="Rodrigue S."/>
            <person name="Chen F."/>
            <person name="Lapidus A."/>
            <person name="Ferriera S."/>
            <person name="Johnson J."/>
            <person name="Steglich C."/>
            <person name="Church G.M."/>
            <person name="Richardson P."/>
            <person name="Chisholm S.W."/>
        </authorList>
    </citation>
    <scope>NUCLEOTIDE SEQUENCE [LARGE SCALE GENOMIC DNA]</scope>
    <source>
        <strain evidence="10">MIT 9211</strain>
    </source>
</reference>
<dbReference type="InterPro" id="IPR014776">
    <property type="entry name" value="4pyrrole_Mease_sub2"/>
</dbReference>
<evidence type="ECO:0000313" key="9">
    <source>
        <dbReference type="EMBL" id="ABX09569.1"/>
    </source>
</evidence>
<organism evidence="9 10">
    <name type="scientific">Prochlorococcus marinus (strain MIT 9211)</name>
    <dbReference type="NCBI Taxonomy" id="93059"/>
    <lineage>
        <taxon>Bacteria</taxon>
        <taxon>Bacillati</taxon>
        <taxon>Cyanobacteriota</taxon>
        <taxon>Cyanophyceae</taxon>
        <taxon>Synechococcales</taxon>
        <taxon>Prochlorococcaceae</taxon>
        <taxon>Prochlorococcus</taxon>
    </lineage>
</organism>
<dbReference type="SUPFAM" id="SSF159664">
    <property type="entry name" value="CobE/GbiG C-terminal domain-like"/>
    <property type="match status" value="1"/>
</dbReference>
<dbReference type="InterPro" id="IPR006363">
    <property type="entry name" value="Cbl_synth_CobJ/CibH_dom"/>
</dbReference>